<protein>
    <submittedName>
        <fullName evidence="1">Unnamed protein product</fullName>
    </submittedName>
</protein>
<dbReference type="Proteomes" id="UP001165083">
    <property type="component" value="Unassembled WGS sequence"/>
</dbReference>
<gene>
    <name evidence="1" type="ORF">Plil01_001513900</name>
</gene>
<evidence type="ECO:0000313" key="2">
    <source>
        <dbReference type="Proteomes" id="UP001165083"/>
    </source>
</evidence>
<comment type="caution">
    <text evidence="1">The sequence shown here is derived from an EMBL/GenBank/DDBJ whole genome shotgun (WGS) entry which is preliminary data.</text>
</comment>
<evidence type="ECO:0000313" key="1">
    <source>
        <dbReference type="EMBL" id="GMF35664.1"/>
    </source>
</evidence>
<organism evidence="1 2">
    <name type="scientific">Phytophthora lilii</name>
    <dbReference type="NCBI Taxonomy" id="2077276"/>
    <lineage>
        <taxon>Eukaryota</taxon>
        <taxon>Sar</taxon>
        <taxon>Stramenopiles</taxon>
        <taxon>Oomycota</taxon>
        <taxon>Peronosporomycetes</taxon>
        <taxon>Peronosporales</taxon>
        <taxon>Peronosporaceae</taxon>
        <taxon>Phytophthora</taxon>
    </lineage>
</organism>
<keyword evidence="2" id="KW-1185">Reference proteome</keyword>
<dbReference type="AlphaFoldDB" id="A0A9W6XC88"/>
<dbReference type="EMBL" id="BSXW01001303">
    <property type="protein sequence ID" value="GMF35664.1"/>
    <property type="molecule type" value="Genomic_DNA"/>
</dbReference>
<name>A0A9W6XC88_9STRA</name>
<proteinExistence type="predicted"/>
<reference evidence="1" key="1">
    <citation type="submission" date="2023-04" db="EMBL/GenBank/DDBJ databases">
        <title>Phytophthora lilii NBRC 32176.</title>
        <authorList>
            <person name="Ichikawa N."/>
            <person name="Sato H."/>
            <person name="Tonouchi N."/>
        </authorList>
    </citation>
    <scope>NUCLEOTIDE SEQUENCE</scope>
    <source>
        <strain evidence="1">NBRC 32176</strain>
    </source>
</reference>
<sequence>MGGTGRFVPAATVTVEMSCGRSLAAGAAPCAKAPHLSCTAPPNICDAHSFDVASFPAARLAKLAGRVVPAGIPKFVLQGDLAATGPGRFALHSAGTLQQNDGPGLPPDASSHYLGALPFLL</sequence>
<accession>A0A9W6XC88</accession>